<gene>
    <name evidence="2" type="ORF">SAMN04488571_10871</name>
</gene>
<dbReference type="EMBL" id="FNFT01000008">
    <property type="protein sequence ID" value="SDK36024.1"/>
    <property type="molecule type" value="Genomic_DNA"/>
</dbReference>
<name>A0A1G9BAD1_9EURY</name>
<organism evidence="2 3">
    <name type="scientific">Methanoculleus thermophilus</name>
    <dbReference type="NCBI Taxonomy" id="2200"/>
    <lineage>
        <taxon>Archaea</taxon>
        <taxon>Methanobacteriati</taxon>
        <taxon>Methanobacteriota</taxon>
        <taxon>Stenosarchaea group</taxon>
        <taxon>Methanomicrobia</taxon>
        <taxon>Methanomicrobiales</taxon>
        <taxon>Methanomicrobiaceae</taxon>
        <taxon>Methanoculleus</taxon>
    </lineage>
</organism>
<keyword evidence="3" id="KW-1185">Reference proteome</keyword>
<evidence type="ECO:0000313" key="3">
    <source>
        <dbReference type="Proteomes" id="UP000326500"/>
    </source>
</evidence>
<accession>A0A1G9BAD1</accession>
<proteinExistence type="predicted"/>
<evidence type="ECO:0000313" key="2">
    <source>
        <dbReference type="EMBL" id="SDK36024.1"/>
    </source>
</evidence>
<feature type="compositionally biased region" description="Polar residues" evidence="1">
    <location>
        <begin position="26"/>
        <end position="38"/>
    </location>
</feature>
<dbReference type="AlphaFoldDB" id="A0A1G9BAD1"/>
<feature type="region of interest" description="Disordered" evidence="1">
    <location>
        <begin position="1"/>
        <end position="38"/>
    </location>
</feature>
<feature type="compositionally biased region" description="Basic and acidic residues" evidence="1">
    <location>
        <begin position="7"/>
        <end position="25"/>
    </location>
</feature>
<reference evidence="2 3" key="1">
    <citation type="submission" date="2016-10" db="EMBL/GenBank/DDBJ databases">
        <authorList>
            <person name="Varghese N."/>
            <person name="Submissions S."/>
        </authorList>
    </citation>
    <scope>NUCLEOTIDE SEQUENCE [LARGE SCALE GENOMIC DNA]</scope>
    <source>
        <strain evidence="2 3">DSM 2373</strain>
    </source>
</reference>
<protein>
    <submittedName>
        <fullName evidence="2">Uncharacterized protein</fullName>
    </submittedName>
</protein>
<dbReference type="Proteomes" id="UP000326500">
    <property type="component" value="Unassembled WGS sequence"/>
</dbReference>
<evidence type="ECO:0000256" key="1">
    <source>
        <dbReference type="SAM" id="MobiDB-lite"/>
    </source>
</evidence>
<sequence length="38" mass="4395">MINISSRVRDTDATLDRSPNEKKETNPNITTLTIQYEE</sequence>